<feature type="domain" description="GFO/IDH/MocA-like oxidoreductase" evidence="2">
    <location>
        <begin position="132"/>
        <end position="258"/>
    </location>
</feature>
<dbReference type="InterPro" id="IPR052515">
    <property type="entry name" value="Gfo/Idh/MocA_Oxidoreductase"/>
</dbReference>
<protein>
    <submittedName>
        <fullName evidence="3">Gfo/Idh/MocA family protein</fullName>
    </submittedName>
</protein>
<organism evidence="3 4">
    <name type="scientific">Mucilaginibacter calamicampi</name>
    <dbReference type="NCBI Taxonomy" id="1302352"/>
    <lineage>
        <taxon>Bacteria</taxon>
        <taxon>Pseudomonadati</taxon>
        <taxon>Bacteroidota</taxon>
        <taxon>Sphingobacteriia</taxon>
        <taxon>Sphingobacteriales</taxon>
        <taxon>Sphingobacteriaceae</taxon>
        <taxon>Mucilaginibacter</taxon>
    </lineage>
</organism>
<name>A0ABW2YUW4_9SPHI</name>
<dbReference type="Proteomes" id="UP001596958">
    <property type="component" value="Unassembled WGS sequence"/>
</dbReference>
<accession>A0ABW2YUW4</accession>
<dbReference type="Pfam" id="PF22725">
    <property type="entry name" value="GFO_IDH_MocA_C3"/>
    <property type="match status" value="1"/>
</dbReference>
<dbReference type="InterPro" id="IPR000683">
    <property type="entry name" value="Gfo/Idh/MocA-like_OxRdtase_N"/>
</dbReference>
<gene>
    <name evidence="3" type="ORF">ACFQZS_07845</name>
</gene>
<dbReference type="EMBL" id="JBHTHU010000005">
    <property type="protein sequence ID" value="MFD0750049.1"/>
    <property type="molecule type" value="Genomic_DNA"/>
</dbReference>
<dbReference type="InterPro" id="IPR055170">
    <property type="entry name" value="GFO_IDH_MocA-like_dom"/>
</dbReference>
<feature type="domain" description="Gfo/Idh/MocA-like oxidoreductase N-terminal" evidence="1">
    <location>
        <begin position="4"/>
        <end position="124"/>
    </location>
</feature>
<dbReference type="Gene3D" id="3.30.360.10">
    <property type="entry name" value="Dihydrodipicolinate Reductase, domain 2"/>
    <property type="match status" value="1"/>
</dbReference>
<reference evidence="4" key="1">
    <citation type="journal article" date="2019" name="Int. J. Syst. Evol. Microbiol.">
        <title>The Global Catalogue of Microorganisms (GCM) 10K type strain sequencing project: providing services to taxonomists for standard genome sequencing and annotation.</title>
        <authorList>
            <consortium name="The Broad Institute Genomics Platform"/>
            <consortium name="The Broad Institute Genome Sequencing Center for Infectious Disease"/>
            <person name="Wu L."/>
            <person name="Ma J."/>
        </authorList>
    </citation>
    <scope>NUCLEOTIDE SEQUENCE [LARGE SCALE GENOMIC DNA]</scope>
    <source>
        <strain evidence="4">CCUG 63418</strain>
    </source>
</reference>
<dbReference type="PANTHER" id="PTHR43249">
    <property type="entry name" value="UDP-N-ACETYL-2-AMINO-2-DEOXY-D-GLUCURONATE OXIDASE"/>
    <property type="match status" value="1"/>
</dbReference>
<evidence type="ECO:0000259" key="1">
    <source>
        <dbReference type="Pfam" id="PF01408"/>
    </source>
</evidence>
<dbReference type="SUPFAM" id="SSF51735">
    <property type="entry name" value="NAD(P)-binding Rossmann-fold domains"/>
    <property type="match status" value="1"/>
</dbReference>
<dbReference type="PANTHER" id="PTHR43249:SF1">
    <property type="entry name" value="D-GLUCOSIDE 3-DEHYDROGENASE"/>
    <property type="match status" value="1"/>
</dbReference>
<evidence type="ECO:0000313" key="4">
    <source>
        <dbReference type="Proteomes" id="UP001596958"/>
    </source>
</evidence>
<evidence type="ECO:0000259" key="2">
    <source>
        <dbReference type="Pfam" id="PF22725"/>
    </source>
</evidence>
<dbReference type="SUPFAM" id="SSF55347">
    <property type="entry name" value="Glyceraldehyde-3-phosphate dehydrogenase-like, C-terminal domain"/>
    <property type="match status" value="1"/>
</dbReference>
<dbReference type="Gene3D" id="3.40.50.720">
    <property type="entry name" value="NAD(P)-binding Rossmann-like Domain"/>
    <property type="match status" value="1"/>
</dbReference>
<keyword evidence="4" id="KW-1185">Reference proteome</keyword>
<comment type="caution">
    <text evidence="3">The sequence shown here is derived from an EMBL/GenBank/DDBJ whole genome shotgun (WGS) entry which is preliminary data.</text>
</comment>
<sequence length="330" mass="36526">MGTINWGIIGCGDVTEVKSGPPLYKVPNSRLIAVMRRDAAKAEDYARRHGVGKWYSDAGQLLNDAEINSVYVATPPSSHLEYVLASLNHDLNVYVDKPVAMNAAEARQMAQALKQSKGKLAVAHYRRALPMYLHIKQLLDNGAIGQVRSVQIRTWKSAKPDNEDLSPDNWRIMPHLSGGGYFNDLSPHQLDLMLFYFGAPAKYSGFSINQAGTYGATDHTCGSIIFENGVVVNGSWCFNVAPSEVTDECIIVGTKGSISFPFFNEPYTVTLKNNDGEITKKFIQPEHIGYPMIEKVVNYFNNEGDNPCSLDDAIILMDIIDTFAKTINQR</sequence>
<dbReference type="RefSeq" id="WP_377098956.1">
    <property type="nucleotide sequence ID" value="NZ_JBHTHU010000005.1"/>
</dbReference>
<dbReference type="InterPro" id="IPR036291">
    <property type="entry name" value="NAD(P)-bd_dom_sf"/>
</dbReference>
<proteinExistence type="predicted"/>
<dbReference type="Pfam" id="PF01408">
    <property type="entry name" value="GFO_IDH_MocA"/>
    <property type="match status" value="1"/>
</dbReference>
<evidence type="ECO:0000313" key="3">
    <source>
        <dbReference type="EMBL" id="MFD0750049.1"/>
    </source>
</evidence>